<proteinExistence type="predicted"/>
<keyword evidence="1" id="KW-0732">Signal</keyword>
<dbReference type="Gene3D" id="3.20.20.190">
    <property type="entry name" value="Phosphatidylinositol (PI) phosphodiesterase"/>
    <property type="match status" value="1"/>
</dbReference>
<name>A0ABN7P574_TIMPD</name>
<comment type="caution">
    <text evidence="2">The sequence shown here is derived from an EMBL/GenBank/DDBJ whole genome shotgun (WGS) entry which is preliminary data.</text>
</comment>
<reference evidence="2" key="1">
    <citation type="submission" date="2021-03" db="EMBL/GenBank/DDBJ databases">
        <authorList>
            <person name="Tran Van P."/>
        </authorList>
    </citation>
    <scope>NUCLEOTIDE SEQUENCE</scope>
</reference>
<dbReference type="EMBL" id="CAJPIN010023759">
    <property type="protein sequence ID" value="CAG2063019.1"/>
    <property type="molecule type" value="Genomic_DNA"/>
</dbReference>
<evidence type="ECO:0000256" key="1">
    <source>
        <dbReference type="SAM" id="SignalP"/>
    </source>
</evidence>
<feature type="non-terminal residue" evidence="2">
    <location>
        <position position="187"/>
    </location>
</feature>
<evidence type="ECO:0000313" key="3">
    <source>
        <dbReference type="Proteomes" id="UP001153148"/>
    </source>
</evidence>
<feature type="signal peptide" evidence="1">
    <location>
        <begin position="1"/>
        <end position="18"/>
    </location>
</feature>
<keyword evidence="3" id="KW-1185">Reference proteome</keyword>
<feature type="chain" id="PRO_5046021146" evidence="1">
    <location>
        <begin position="19"/>
        <end position="187"/>
    </location>
</feature>
<dbReference type="InterPro" id="IPR017946">
    <property type="entry name" value="PLC-like_Pdiesterase_TIM-brl"/>
</dbReference>
<sequence>MSWPNLLLISNMVGLLTAKIISTTMGNDASCGQLYVRITVSPLIFDGAAKYLEVSWDNATPLSGDWVGLFNQDPVKDGVNRALFATRVKSSSGWAVTKTRVNDVMKSEPIEFNSRCLGVWVAYVKADNTTVFTSNCLRTRPTWMVDMKEELSPMKLRKVFIPGAHDAGAYERYKGADTPVTKYSITQ</sequence>
<organism evidence="2 3">
    <name type="scientific">Timema podura</name>
    <name type="common">Walking stick</name>
    <dbReference type="NCBI Taxonomy" id="61482"/>
    <lineage>
        <taxon>Eukaryota</taxon>
        <taxon>Metazoa</taxon>
        <taxon>Ecdysozoa</taxon>
        <taxon>Arthropoda</taxon>
        <taxon>Hexapoda</taxon>
        <taxon>Insecta</taxon>
        <taxon>Pterygota</taxon>
        <taxon>Neoptera</taxon>
        <taxon>Polyneoptera</taxon>
        <taxon>Phasmatodea</taxon>
        <taxon>Timematodea</taxon>
        <taxon>Timematoidea</taxon>
        <taxon>Timematidae</taxon>
        <taxon>Timema</taxon>
    </lineage>
</organism>
<gene>
    <name evidence="2" type="ORF">TPAB3V08_LOCUS9967</name>
</gene>
<dbReference type="Proteomes" id="UP001153148">
    <property type="component" value="Unassembled WGS sequence"/>
</dbReference>
<protein>
    <submittedName>
        <fullName evidence="2">Uncharacterized protein</fullName>
    </submittedName>
</protein>
<evidence type="ECO:0000313" key="2">
    <source>
        <dbReference type="EMBL" id="CAG2063019.1"/>
    </source>
</evidence>
<accession>A0ABN7P574</accession>